<gene>
    <name evidence="2" type="ORF">AMELA_G00056200</name>
</gene>
<comment type="caution">
    <text evidence="2">The sequence shown here is derived from an EMBL/GenBank/DDBJ whole genome shotgun (WGS) entry which is preliminary data.</text>
</comment>
<evidence type="ECO:0008006" key="4">
    <source>
        <dbReference type="Google" id="ProtNLM"/>
    </source>
</evidence>
<reference evidence="2 3" key="1">
    <citation type="submission" date="2020-02" db="EMBL/GenBank/DDBJ databases">
        <title>A chromosome-scale genome assembly of the black bullhead catfish (Ameiurus melas).</title>
        <authorList>
            <person name="Wen M."/>
            <person name="Zham M."/>
            <person name="Cabau C."/>
            <person name="Klopp C."/>
            <person name="Donnadieu C."/>
            <person name="Roques C."/>
            <person name="Bouchez O."/>
            <person name="Lampietro C."/>
            <person name="Jouanno E."/>
            <person name="Herpin A."/>
            <person name="Louis A."/>
            <person name="Berthelot C."/>
            <person name="Parey E."/>
            <person name="Roest-Crollius H."/>
            <person name="Braasch I."/>
            <person name="Postlethwait J."/>
            <person name="Robinson-Rechavi M."/>
            <person name="Echchiki A."/>
            <person name="Begum T."/>
            <person name="Montfort J."/>
            <person name="Schartl M."/>
            <person name="Bobe J."/>
            <person name="Guiguen Y."/>
        </authorList>
    </citation>
    <scope>NUCLEOTIDE SEQUENCE [LARGE SCALE GENOMIC DNA]</scope>
    <source>
        <strain evidence="2">M_S1</strain>
        <tissue evidence="2">Blood</tissue>
    </source>
</reference>
<dbReference type="GO" id="GO:0051301">
    <property type="term" value="P:cell division"/>
    <property type="evidence" value="ECO:0007669"/>
    <property type="project" value="InterPro"/>
</dbReference>
<organism evidence="2 3">
    <name type="scientific">Ameiurus melas</name>
    <name type="common">Black bullhead</name>
    <name type="synonym">Silurus melas</name>
    <dbReference type="NCBI Taxonomy" id="219545"/>
    <lineage>
        <taxon>Eukaryota</taxon>
        <taxon>Metazoa</taxon>
        <taxon>Chordata</taxon>
        <taxon>Craniata</taxon>
        <taxon>Vertebrata</taxon>
        <taxon>Euteleostomi</taxon>
        <taxon>Actinopterygii</taxon>
        <taxon>Neopterygii</taxon>
        <taxon>Teleostei</taxon>
        <taxon>Ostariophysi</taxon>
        <taxon>Siluriformes</taxon>
        <taxon>Ictaluridae</taxon>
        <taxon>Ameiurus</taxon>
    </lineage>
</organism>
<dbReference type="PANTHER" id="PTHR15347">
    <property type="entry name" value="SPERM-ASSOCIATED ANTIGEN 5"/>
    <property type="match status" value="1"/>
</dbReference>
<accession>A0A7J6BAN5</accession>
<dbReference type="InterPro" id="IPR028728">
    <property type="entry name" value="Astrin"/>
</dbReference>
<dbReference type="GO" id="GO:0051988">
    <property type="term" value="P:regulation of attachment of spindle microtubules to kinetochore"/>
    <property type="evidence" value="ECO:0007669"/>
    <property type="project" value="InterPro"/>
</dbReference>
<name>A0A7J6BAN5_AMEME</name>
<evidence type="ECO:0000313" key="2">
    <source>
        <dbReference type="EMBL" id="KAF4090828.1"/>
    </source>
</evidence>
<proteinExistence type="predicted"/>
<sequence>MSEFLQAENELTREQLSESEGLLRSHLQGLRERNLQCEDLRVELQQLRVQKECLQQELVSTRDKARLMLLDQGEQLAQATLDTSLLLQRVCVLINNTHPTDQHTGSDGTVQTDPAALPQPCSSFLNSVMNALTEEQPCVTAPPTETVSCVEEEDPIESLGSRSSAFTRIRPAELQTSNDEECSTTLLALLSSLSERVSELHSALDQLKRHKDSEIHTLHRSIRDLQEEMEAQNNLHAAEGAELKQQVGRIKAQVEKDAQVLQQKAQDEKALMKLCSELEEKMEAAQKHRAENNELRREGADLRRALQQSQVEVQALRAELRSTGQSTANTKDLEDRIRLLREVEKLKASLLEVEESRSKLLDRAKRHQMVHAMNQSKLERELHLLDDMIEAVRKALSSVPDVVNSCPELQKLVEYLG</sequence>
<feature type="coiled-coil region" evidence="1">
    <location>
        <begin position="190"/>
        <end position="363"/>
    </location>
</feature>
<dbReference type="AlphaFoldDB" id="A0A7J6BAN5"/>
<keyword evidence="1" id="KW-0175">Coiled coil</keyword>
<evidence type="ECO:0000313" key="3">
    <source>
        <dbReference type="Proteomes" id="UP000593565"/>
    </source>
</evidence>
<dbReference type="Proteomes" id="UP000593565">
    <property type="component" value="Unassembled WGS sequence"/>
</dbReference>
<feature type="coiled-coil region" evidence="1">
    <location>
        <begin position="30"/>
        <end position="64"/>
    </location>
</feature>
<protein>
    <recommendedName>
        <fullName evidence="4">Sperm-associated antigen 5</fullName>
    </recommendedName>
</protein>
<dbReference type="PANTHER" id="PTHR15347:SF1">
    <property type="entry name" value="SPERM-ASSOCIATED ANTIGEN 5"/>
    <property type="match status" value="1"/>
</dbReference>
<evidence type="ECO:0000256" key="1">
    <source>
        <dbReference type="SAM" id="Coils"/>
    </source>
</evidence>
<keyword evidence="3" id="KW-1185">Reference proteome</keyword>
<dbReference type="EMBL" id="JAAGNN010000004">
    <property type="protein sequence ID" value="KAF4090828.1"/>
    <property type="molecule type" value="Genomic_DNA"/>
</dbReference>